<dbReference type="Gene3D" id="3.30.2350.10">
    <property type="entry name" value="Pseudouridine synthase"/>
    <property type="match status" value="1"/>
</dbReference>
<protein>
    <recommendedName>
        <fullName evidence="2">RNA pseudouridylate synthase</fullName>
    </recommendedName>
    <alternativeName>
        <fullName evidence="3">RNA-uridine isomerase</fullName>
    </alternativeName>
</protein>
<feature type="domain" description="Pseudouridine synthase RsuA/RluA-like" evidence="5">
    <location>
        <begin position="98"/>
        <end position="287"/>
    </location>
</feature>
<comment type="catalytic activity">
    <reaction evidence="1">
        <text>a uridine in RNA = a pseudouridine in RNA</text>
        <dbReference type="Rhea" id="RHEA:48348"/>
        <dbReference type="Rhea" id="RHEA-COMP:12068"/>
        <dbReference type="Rhea" id="RHEA-COMP:12069"/>
        <dbReference type="ChEBI" id="CHEBI:65314"/>
        <dbReference type="ChEBI" id="CHEBI:65315"/>
    </reaction>
</comment>
<evidence type="ECO:0000256" key="1">
    <source>
        <dbReference type="ARBA" id="ARBA00000073"/>
    </source>
</evidence>
<evidence type="ECO:0000313" key="6">
    <source>
        <dbReference type="EMBL" id="GGE71485.1"/>
    </source>
</evidence>
<evidence type="ECO:0000256" key="4">
    <source>
        <dbReference type="SAM" id="MobiDB-lite"/>
    </source>
</evidence>
<keyword evidence="7" id="KW-1185">Reference proteome</keyword>
<name>A0A917AT63_9MICC</name>
<comment type="caution">
    <text evidence="6">The sequence shown here is derived from an EMBL/GenBank/DDBJ whole genome shotgun (WGS) entry which is preliminary data.</text>
</comment>
<dbReference type="PANTHER" id="PTHR21600:SF84">
    <property type="entry name" value="PSEUDOURIDINE SYNTHASE RSUA_RLUA-LIKE DOMAIN-CONTAINING PROTEIN"/>
    <property type="match status" value="1"/>
</dbReference>
<dbReference type="GO" id="GO:0009982">
    <property type="term" value="F:pseudouridine synthase activity"/>
    <property type="evidence" value="ECO:0007669"/>
    <property type="project" value="InterPro"/>
</dbReference>
<dbReference type="GO" id="GO:0003723">
    <property type="term" value="F:RNA binding"/>
    <property type="evidence" value="ECO:0007669"/>
    <property type="project" value="InterPro"/>
</dbReference>
<dbReference type="GO" id="GO:0000455">
    <property type="term" value="P:enzyme-directed rRNA pseudouridine synthesis"/>
    <property type="evidence" value="ECO:0007669"/>
    <property type="project" value="TreeGrafter"/>
</dbReference>
<dbReference type="InterPro" id="IPR020103">
    <property type="entry name" value="PsdUridine_synth_cat_dom_sf"/>
</dbReference>
<evidence type="ECO:0000256" key="3">
    <source>
        <dbReference type="ARBA" id="ARBA00033164"/>
    </source>
</evidence>
<dbReference type="AlphaFoldDB" id="A0A917AT63"/>
<evidence type="ECO:0000256" key="2">
    <source>
        <dbReference type="ARBA" id="ARBA00031870"/>
    </source>
</evidence>
<feature type="compositionally biased region" description="Basic and acidic residues" evidence="4">
    <location>
        <begin position="218"/>
        <end position="227"/>
    </location>
</feature>
<dbReference type="InterPro" id="IPR050188">
    <property type="entry name" value="RluA_PseudoU_synthase"/>
</dbReference>
<dbReference type="PANTHER" id="PTHR21600">
    <property type="entry name" value="MITOCHONDRIAL RNA PSEUDOURIDINE SYNTHASE"/>
    <property type="match status" value="1"/>
</dbReference>
<dbReference type="GO" id="GO:0140098">
    <property type="term" value="F:catalytic activity, acting on RNA"/>
    <property type="evidence" value="ECO:0007669"/>
    <property type="project" value="UniProtKB-ARBA"/>
</dbReference>
<accession>A0A917AT63</accession>
<dbReference type="EMBL" id="BMIS01000007">
    <property type="protein sequence ID" value="GGE71485.1"/>
    <property type="molecule type" value="Genomic_DNA"/>
</dbReference>
<sequence>MSQRSPLPVRNGVNATRLRLPLSGPWETIHDYVLEKFGHIDHGGITERFLQGEVVDADGTPLSTSTPLGAAEFLWYYRSAGVETPLPVTEEILFEDEHLIAVDKPHFLPTTPAGKYVQESLLVRLRNRLDQPDLIPIHRLDRGTAGVVLLSKEPSTRGAYQLLFENRAVSKTYECVSALPAGTDPQALAARFPLSVRSRIHKTKGVVVSERVAYDVADSGKRPQDRRAPKKGRRRTTPIPGANSSSLVELLATGPRPNGQSTGAAGVGHFHLTPHTGKTHQLRIHMALLGLGILHDRFYPELLDDAPDDFEAPLQLLAKTLSFTDPITGEHRTFTSRRRLQEAPDE</sequence>
<evidence type="ECO:0000259" key="5">
    <source>
        <dbReference type="Pfam" id="PF00849"/>
    </source>
</evidence>
<dbReference type="Proteomes" id="UP000633136">
    <property type="component" value="Unassembled WGS sequence"/>
</dbReference>
<reference evidence="6" key="2">
    <citation type="submission" date="2020-09" db="EMBL/GenBank/DDBJ databases">
        <authorList>
            <person name="Sun Q."/>
            <person name="Zhou Y."/>
        </authorList>
    </citation>
    <scope>NUCLEOTIDE SEQUENCE</scope>
    <source>
        <strain evidence="6">CGMCC 1.15388</strain>
    </source>
</reference>
<dbReference type="SUPFAM" id="SSF55120">
    <property type="entry name" value="Pseudouridine synthase"/>
    <property type="match status" value="1"/>
</dbReference>
<dbReference type="InterPro" id="IPR006145">
    <property type="entry name" value="PsdUridine_synth_RsuA/RluA"/>
</dbReference>
<dbReference type="InterPro" id="IPR006224">
    <property type="entry name" value="PsdUridine_synth_RluA-like_CS"/>
</dbReference>
<gene>
    <name evidence="6" type="ORF">GCM10011401_18180</name>
</gene>
<feature type="region of interest" description="Disordered" evidence="4">
    <location>
        <begin position="217"/>
        <end position="247"/>
    </location>
</feature>
<proteinExistence type="predicted"/>
<reference evidence="6" key="1">
    <citation type="journal article" date="2014" name="Int. J. Syst. Evol. Microbiol.">
        <title>Complete genome sequence of Corynebacterium casei LMG S-19264T (=DSM 44701T), isolated from a smear-ripened cheese.</title>
        <authorList>
            <consortium name="US DOE Joint Genome Institute (JGI-PGF)"/>
            <person name="Walter F."/>
            <person name="Albersmeier A."/>
            <person name="Kalinowski J."/>
            <person name="Ruckert C."/>
        </authorList>
    </citation>
    <scope>NUCLEOTIDE SEQUENCE</scope>
    <source>
        <strain evidence="6">CGMCC 1.15388</strain>
    </source>
</reference>
<dbReference type="Pfam" id="PF00849">
    <property type="entry name" value="PseudoU_synth_2"/>
    <property type="match status" value="1"/>
</dbReference>
<evidence type="ECO:0000313" key="7">
    <source>
        <dbReference type="Proteomes" id="UP000633136"/>
    </source>
</evidence>
<dbReference type="RefSeq" id="WP_188684927.1">
    <property type="nucleotide sequence ID" value="NZ_BMIS01000007.1"/>
</dbReference>
<dbReference type="PROSITE" id="PS01129">
    <property type="entry name" value="PSI_RLU"/>
    <property type="match status" value="1"/>
</dbReference>
<organism evidence="6 7">
    <name type="scientific">Nesterenkonia cremea</name>
    <dbReference type="NCBI Taxonomy" id="1882340"/>
    <lineage>
        <taxon>Bacteria</taxon>
        <taxon>Bacillati</taxon>
        <taxon>Actinomycetota</taxon>
        <taxon>Actinomycetes</taxon>
        <taxon>Micrococcales</taxon>
        <taxon>Micrococcaceae</taxon>
        <taxon>Nesterenkonia</taxon>
    </lineage>
</organism>